<dbReference type="PANTHER" id="PTHR43246">
    <property type="entry name" value="PEPTIDYL-PROLYL CIS-TRANS ISOMERASE CYP38, CHLOROPLASTIC"/>
    <property type="match status" value="1"/>
</dbReference>
<evidence type="ECO:0000256" key="2">
    <source>
        <dbReference type="ARBA" id="ARBA00023110"/>
    </source>
</evidence>
<organism evidence="6 7">
    <name type="scientific">Geobacter argillaceus</name>
    <dbReference type="NCBI Taxonomy" id="345631"/>
    <lineage>
        <taxon>Bacteria</taxon>
        <taxon>Pseudomonadati</taxon>
        <taxon>Thermodesulfobacteriota</taxon>
        <taxon>Desulfuromonadia</taxon>
        <taxon>Geobacterales</taxon>
        <taxon>Geobacteraceae</taxon>
        <taxon>Geobacter</taxon>
    </lineage>
</organism>
<sequence>MLKRFILALLVSLAFGTVAAAADAPAQAKNPVVLMETTLGNIKIELFQKEAPVSVKNFLDYVNSGFYAGTIFHRVIPNFMAQGGGYTDALKKKPGNPPIKNEATNGLKNDRGTLAMARTSVINSASSEFFINVVNNDFLNHQDESQRGYGYAVFGKVIEGMDVVDKIVASPQQAVNMLFQNLPTKTVVIKSVSVVK</sequence>
<dbReference type="InterPro" id="IPR002130">
    <property type="entry name" value="Cyclophilin-type_PPIase_dom"/>
</dbReference>
<feature type="signal peptide" evidence="4">
    <location>
        <begin position="1"/>
        <end position="20"/>
    </location>
</feature>
<dbReference type="PRINTS" id="PR00153">
    <property type="entry name" value="CSAPPISMRASE"/>
</dbReference>
<comment type="similarity">
    <text evidence="1 4">Belongs to the cyclophilin-type PPIase family.</text>
</comment>
<name>A0A562VM67_9BACT</name>
<keyword evidence="2 4" id="KW-0697">Rotamase</keyword>
<evidence type="ECO:0000313" key="6">
    <source>
        <dbReference type="EMBL" id="TWJ18990.1"/>
    </source>
</evidence>
<protein>
    <recommendedName>
        <fullName evidence="4">Peptidyl-prolyl cis-trans isomerase</fullName>
        <shortName evidence="4">PPIase</shortName>
        <ecNumber evidence="4">5.2.1.8</ecNumber>
    </recommendedName>
</protein>
<feature type="chain" id="PRO_5022260143" description="Peptidyl-prolyl cis-trans isomerase" evidence="4">
    <location>
        <begin position="21"/>
        <end position="196"/>
    </location>
</feature>
<dbReference type="InterPro" id="IPR044665">
    <property type="entry name" value="E_coli_cyclophilin_A-like"/>
</dbReference>
<comment type="caution">
    <text evidence="6">The sequence shown here is derived from an EMBL/GenBank/DDBJ whole genome shotgun (WGS) entry which is preliminary data.</text>
</comment>
<feature type="domain" description="PPIase cyclophilin-type" evidence="5">
    <location>
        <begin position="29"/>
        <end position="194"/>
    </location>
</feature>
<evidence type="ECO:0000256" key="1">
    <source>
        <dbReference type="ARBA" id="ARBA00007365"/>
    </source>
</evidence>
<dbReference type="OrthoDB" id="9807797at2"/>
<reference evidence="6 7" key="1">
    <citation type="submission" date="2019-07" db="EMBL/GenBank/DDBJ databases">
        <title>Genomic Encyclopedia of Archaeal and Bacterial Type Strains, Phase II (KMG-II): from individual species to whole genera.</title>
        <authorList>
            <person name="Goeker M."/>
        </authorList>
    </citation>
    <scope>NUCLEOTIDE SEQUENCE [LARGE SCALE GENOMIC DNA]</scope>
    <source>
        <strain evidence="6 7">ATCC BAA-1139</strain>
    </source>
</reference>
<dbReference type="Proteomes" id="UP000319449">
    <property type="component" value="Unassembled WGS sequence"/>
</dbReference>
<dbReference type="EMBL" id="VLLN01000012">
    <property type="protein sequence ID" value="TWJ18990.1"/>
    <property type="molecule type" value="Genomic_DNA"/>
</dbReference>
<dbReference type="PROSITE" id="PS50072">
    <property type="entry name" value="CSA_PPIASE_2"/>
    <property type="match status" value="1"/>
</dbReference>
<evidence type="ECO:0000313" key="7">
    <source>
        <dbReference type="Proteomes" id="UP000319449"/>
    </source>
</evidence>
<evidence type="ECO:0000256" key="3">
    <source>
        <dbReference type="ARBA" id="ARBA00023235"/>
    </source>
</evidence>
<comment type="catalytic activity">
    <reaction evidence="4">
        <text>[protein]-peptidylproline (omega=180) = [protein]-peptidylproline (omega=0)</text>
        <dbReference type="Rhea" id="RHEA:16237"/>
        <dbReference type="Rhea" id="RHEA-COMP:10747"/>
        <dbReference type="Rhea" id="RHEA-COMP:10748"/>
        <dbReference type="ChEBI" id="CHEBI:83833"/>
        <dbReference type="ChEBI" id="CHEBI:83834"/>
        <dbReference type="EC" id="5.2.1.8"/>
    </reaction>
</comment>
<dbReference type="PROSITE" id="PS00170">
    <property type="entry name" value="CSA_PPIASE_1"/>
    <property type="match status" value="1"/>
</dbReference>
<dbReference type="Pfam" id="PF00160">
    <property type="entry name" value="Pro_isomerase"/>
    <property type="match status" value="1"/>
</dbReference>
<keyword evidence="7" id="KW-1185">Reference proteome</keyword>
<accession>A0A562VM67</accession>
<keyword evidence="4" id="KW-0732">Signal</keyword>
<evidence type="ECO:0000259" key="5">
    <source>
        <dbReference type="PROSITE" id="PS50072"/>
    </source>
</evidence>
<dbReference type="Gene3D" id="2.40.100.10">
    <property type="entry name" value="Cyclophilin-like"/>
    <property type="match status" value="1"/>
</dbReference>
<proteinExistence type="inferred from homology"/>
<dbReference type="EC" id="5.2.1.8" evidence="4"/>
<dbReference type="AlphaFoldDB" id="A0A562VM67"/>
<dbReference type="SUPFAM" id="SSF50891">
    <property type="entry name" value="Cyclophilin-like"/>
    <property type="match status" value="1"/>
</dbReference>
<dbReference type="GO" id="GO:0006457">
    <property type="term" value="P:protein folding"/>
    <property type="evidence" value="ECO:0007669"/>
    <property type="project" value="InterPro"/>
</dbReference>
<dbReference type="RefSeq" id="WP_145022626.1">
    <property type="nucleotide sequence ID" value="NZ_VLLN01000012.1"/>
</dbReference>
<dbReference type="InterPro" id="IPR029000">
    <property type="entry name" value="Cyclophilin-like_dom_sf"/>
</dbReference>
<comment type="function">
    <text evidence="4">PPIases accelerate the folding of proteins. It catalyzes the cis-trans isomerization of proline imidic peptide bonds in oligopeptides.</text>
</comment>
<dbReference type="GO" id="GO:0003755">
    <property type="term" value="F:peptidyl-prolyl cis-trans isomerase activity"/>
    <property type="evidence" value="ECO:0007669"/>
    <property type="project" value="UniProtKB-UniRule"/>
</dbReference>
<dbReference type="InterPro" id="IPR020892">
    <property type="entry name" value="Cyclophilin-type_PPIase_CS"/>
</dbReference>
<gene>
    <name evidence="6" type="ORF">JN12_02208</name>
</gene>
<evidence type="ECO:0000256" key="4">
    <source>
        <dbReference type="RuleBase" id="RU363019"/>
    </source>
</evidence>
<keyword evidence="3 4" id="KW-0413">Isomerase</keyword>